<proteinExistence type="predicted"/>
<gene>
    <name evidence="1" type="ORF">DN069_16840</name>
</gene>
<organism evidence="1 2">
    <name type="scientific">Streptacidiphilus pinicola</name>
    <dbReference type="NCBI Taxonomy" id="2219663"/>
    <lineage>
        <taxon>Bacteria</taxon>
        <taxon>Bacillati</taxon>
        <taxon>Actinomycetota</taxon>
        <taxon>Actinomycetes</taxon>
        <taxon>Kitasatosporales</taxon>
        <taxon>Streptomycetaceae</taxon>
        <taxon>Streptacidiphilus</taxon>
    </lineage>
</organism>
<sequence length="252" mass="26936">MRRRSVLLLASGVLAVGGIVLPSIGEKQSSGSTRITHVVVNEGKPVVLKGKESATVSFAVTAEDKSGIRSVDKIGVWGGNYGVLRPTAAPCVAKSKTVSVCTGSFTVNLANHDVYDNMAGEWYVQATATANDGDRFESDTAGKFFIKKDGYATLTGTQSTASPGTLLDIEGQLMQPNWKTWLWVWNPSQPVQLRFKAAGSSTWQIVARTKTDARGFMRAETKATTTGTYAWYYAGKDWSVPVTSAAAQVSVG</sequence>
<protein>
    <recommendedName>
        <fullName evidence="3">Calcium-binding protein</fullName>
    </recommendedName>
</protein>
<name>A0A2X0ILN1_9ACTN</name>
<keyword evidence="2" id="KW-1185">Reference proteome</keyword>
<comment type="caution">
    <text evidence="1">The sequence shown here is derived from an EMBL/GenBank/DDBJ whole genome shotgun (WGS) entry which is preliminary data.</text>
</comment>
<dbReference type="EMBL" id="QKYN01000065">
    <property type="protein sequence ID" value="RAG84513.1"/>
    <property type="molecule type" value="Genomic_DNA"/>
</dbReference>
<evidence type="ECO:0000313" key="2">
    <source>
        <dbReference type="Proteomes" id="UP000248889"/>
    </source>
</evidence>
<evidence type="ECO:0008006" key="3">
    <source>
        <dbReference type="Google" id="ProtNLM"/>
    </source>
</evidence>
<evidence type="ECO:0000313" key="1">
    <source>
        <dbReference type="EMBL" id="RAG84513.1"/>
    </source>
</evidence>
<dbReference type="RefSeq" id="WP_111501822.1">
    <property type="nucleotide sequence ID" value="NZ_QKYN01000065.1"/>
</dbReference>
<dbReference type="Proteomes" id="UP000248889">
    <property type="component" value="Unassembled WGS sequence"/>
</dbReference>
<reference evidence="1 2" key="1">
    <citation type="submission" date="2018-06" db="EMBL/GenBank/DDBJ databases">
        <title>Streptacidiphilus pinicola sp. nov., isolated from pine grove soil.</title>
        <authorList>
            <person name="Roh S.G."/>
            <person name="Park S."/>
            <person name="Kim M.-K."/>
            <person name="Yun B.-R."/>
            <person name="Park J."/>
            <person name="Kim M.J."/>
            <person name="Kim Y.S."/>
            <person name="Kim S.B."/>
        </authorList>
    </citation>
    <scope>NUCLEOTIDE SEQUENCE [LARGE SCALE GENOMIC DNA]</scope>
    <source>
        <strain evidence="1 2">MMS16-CNU450</strain>
    </source>
</reference>
<dbReference type="AlphaFoldDB" id="A0A2X0ILN1"/>
<dbReference type="OrthoDB" id="3296851at2"/>
<accession>A0A2X0ILN1</accession>